<reference evidence="2 3" key="1">
    <citation type="submission" date="2016-03" db="EMBL/GenBank/DDBJ databases">
        <title>Acetic acid bacteria sequencing.</title>
        <authorList>
            <person name="Brandt J."/>
            <person name="Jakob F."/>
            <person name="Vogel R.F."/>
        </authorList>
    </citation>
    <scope>NUCLEOTIDE SEQUENCE [LARGE SCALE GENOMIC DNA]</scope>
    <source>
        <strain evidence="2 3">NBRC 101099</strain>
    </source>
</reference>
<dbReference type="Gene3D" id="3.90.1170.50">
    <property type="entry name" value="Aldehyde oxidase/xanthine dehydrogenase, a/b hammerhead"/>
    <property type="match status" value="1"/>
</dbReference>
<dbReference type="PANTHER" id="PTHR11908:SF123">
    <property type="entry name" value="ALDEHYDE OXIDOREDUCTASE MOLYBDENUM-BINDING SUBUNIT PAOC"/>
    <property type="match status" value="1"/>
</dbReference>
<gene>
    <name evidence="2" type="ORF">A0U93_12830</name>
</gene>
<proteinExistence type="predicted"/>
<dbReference type="Pfam" id="PF01315">
    <property type="entry name" value="Ald_Xan_dh_C"/>
    <property type="match status" value="1"/>
</dbReference>
<dbReference type="KEGG" id="nch:A0U93_12830"/>
<dbReference type="InterPro" id="IPR000674">
    <property type="entry name" value="Ald_Oxase/Xan_DH_a/b"/>
</dbReference>
<dbReference type="InterPro" id="IPR016208">
    <property type="entry name" value="Ald_Oxase/xanthine_DH-like"/>
</dbReference>
<dbReference type="GO" id="GO:0016491">
    <property type="term" value="F:oxidoreductase activity"/>
    <property type="evidence" value="ECO:0007669"/>
    <property type="project" value="InterPro"/>
</dbReference>
<dbReference type="GO" id="GO:0005506">
    <property type="term" value="F:iron ion binding"/>
    <property type="evidence" value="ECO:0007669"/>
    <property type="project" value="InterPro"/>
</dbReference>
<keyword evidence="3" id="KW-1185">Reference proteome</keyword>
<dbReference type="STRING" id="320497.A0U93_12830"/>
<feature type="domain" description="Aldehyde oxidase/xanthine dehydrogenase a/b hammerhead" evidence="1">
    <location>
        <begin position="24"/>
        <end position="141"/>
    </location>
</feature>
<dbReference type="EMBL" id="CP014691">
    <property type="protein sequence ID" value="AQS89524.1"/>
    <property type="molecule type" value="Genomic_DNA"/>
</dbReference>
<evidence type="ECO:0000313" key="3">
    <source>
        <dbReference type="Proteomes" id="UP000188604"/>
    </source>
</evidence>
<name>A0A1U9KUJ8_9PROT</name>
<dbReference type="SMART" id="SM01008">
    <property type="entry name" value="Ald_Xan_dh_C"/>
    <property type="match status" value="1"/>
</dbReference>
<dbReference type="PANTHER" id="PTHR11908">
    <property type="entry name" value="XANTHINE DEHYDROGENASE"/>
    <property type="match status" value="1"/>
</dbReference>
<dbReference type="AlphaFoldDB" id="A0A1U9KUJ8"/>
<dbReference type="InterPro" id="IPR036856">
    <property type="entry name" value="Ald_Oxase/Xan_DH_a/b_sf"/>
</dbReference>
<accession>A0A1U9KUJ8</accession>
<dbReference type="SUPFAM" id="SSF56003">
    <property type="entry name" value="Molybdenum cofactor-binding domain"/>
    <property type="match status" value="1"/>
</dbReference>
<dbReference type="InterPro" id="IPR037165">
    <property type="entry name" value="AldOxase/xan_DH_Mopterin-bd_sf"/>
</dbReference>
<organism evidence="2 3">
    <name type="scientific">Neoasaia chiangmaiensis</name>
    <dbReference type="NCBI Taxonomy" id="320497"/>
    <lineage>
        <taxon>Bacteria</taxon>
        <taxon>Pseudomonadati</taxon>
        <taxon>Pseudomonadota</taxon>
        <taxon>Alphaproteobacteria</taxon>
        <taxon>Acetobacterales</taxon>
        <taxon>Acetobacteraceae</taxon>
        <taxon>Neoasaia</taxon>
    </lineage>
</organism>
<evidence type="ECO:0000259" key="1">
    <source>
        <dbReference type="SMART" id="SM01008"/>
    </source>
</evidence>
<protein>
    <submittedName>
        <fullName evidence="2">Aldehyde oxidase</fullName>
    </submittedName>
</protein>
<dbReference type="InterPro" id="IPR046867">
    <property type="entry name" value="AldOxase/xan_DH_MoCoBD2"/>
</dbReference>
<sequence>MPDPPLGPPIGPGIVRVEGHAKVTGRARYSYEAQSADGVPARALYGAAVLSTIARGRIASIDTSAAEKAPGVRLVLTHRNAPPQAKWGPLNAKVRFARSQPVLHDDQVRYFGEPVAFVVADSFENATDAAYRIAVRYAAEAPDIDLQAEKGVDPAPLHGGKSADTRKGDFDASFGECVHRIDVRYDTPYQHHVSMEAQASLAYWQGGKLVIHAPAQIPAAMQAGIAATFQMPQQDVRIVATLIGGGFGGKLPYFADSVLCAIASRLLSQPVKFAFTRQQTFLATSHRPAVLHRVRVGVGADGLIRAIGHEVVSQTASFDNYLDGDTMGAEGLYRADAILTTQRLARLDLPRSDSMRSPGDASGSLAFECAIDEAAYASGVDPVEFRIRNDTSTSPASGKPFSSRRLVACFETGAENFGWKARSKRRDGEWLIGFGAASAMRDNMLRESSAEVTLLPDGRLEARLDMTDPGTGSYTVLTQIAAEALGLPVERVTVRIGDTDFPPTAGSGGSFGAESAGSALYEACGRLRERLAQQASADARFQNMAASDFRFEGGLLKAGGAKIALGELARRGAPDGMTAPGHIAPGVEAKDYAEASFGAQFAEVAVNAVTGETRVRRMLGVFACGRILNARTARSQALGGMIWGLSSALMEGNSVDARGQFVAHDLANYHVPIMADIGTIDAVLMEEEDPVANPLAIKGIGEVGINGAGAAVANAIFDATGIRIRSFPITLDKLGAHLWAA</sequence>
<dbReference type="Pfam" id="PF02738">
    <property type="entry name" value="MoCoBD_1"/>
    <property type="match status" value="1"/>
</dbReference>
<dbReference type="InterPro" id="IPR008274">
    <property type="entry name" value="AldOxase/xan_DH_MoCoBD1"/>
</dbReference>
<evidence type="ECO:0000313" key="2">
    <source>
        <dbReference type="EMBL" id="AQS89524.1"/>
    </source>
</evidence>
<dbReference type="Gene3D" id="3.30.365.10">
    <property type="entry name" value="Aldehyde oxidase/xanthine dehydrogenase, molybdopterin binding domain"/>
    <property type="match status" value="4"/>
</dbReference>
<dbReference type="Proteomes" id="UP000188604">
    <property type="component" value="Chromosome"/>
</dbReference>
<dbReference type="Pfam" id="PF20256">
    <property type="entry name" value="MoCoBD_2"/>
    <property type="match status" value="1"/>
</dbReference>
<dbReference type="SUPFAM" id="SSF54665">
    <property type="entry name" value="CO dehydrogenase molybdoprotein N-domain-like"/>
    <property type="match status" value="1"/>
</dbReference>